<reference evidence="1 2" key="1">
    <citation type="submission" date="2021-06" db="EMBL/GenBank/DDBJ databases">
        <title>Caerostris extrusa draft genome.</title>
        <authorList>
            <person name="Kono N."/>
            <person name="Arakawa K."/>
        </authorList>
    </citation>
    <scope>NUCLEOTIDE SEQUENCE [LARGE SCALE GENOMIC DNA]</scope>
</reference>
<evidence type="ECO:0000313" key="1">
    <source>
        <dbReference type="EMBL" id="GIX92370.1"/>
    </source>
</evidence>
<name>A0AAV4P700_CAEEX</name>
<protein>
    <submittedName>
        <fullName evidence="1">Uncharacterized protein</fullName>
    </submittedName>
</protein>
<dbReference type="AlphaFoldDB" id="A0AAV4P700"/>
<proteinExistence type="predicted"/>
<accession>A0AAV4P700</accession>
<evidence type="ECO:0000313" key="2">
    <source>
        <dbReference type="Proteomes" id="UP001054945"/>
    </source>
</evidence>
<keyword evidence="2" id="KW-1185">Reference proteome</keyword>
<sequence>MWKTEASEQLHSNTFLSNCLCHLADDRADQGFVAKRVGGRVALSKRVCEEVAHFITFPRFFYSVQCESRALWKSKDRLLLLPDLLF</sequence>
<organism evidence="1 2">
    <name type="scientific">Caerostris extrusa</name>
    <name type="common">Bark spider</name>
    <name type="synonym">Caerostris bankana</name>
    <dbReference type="NCBI Taxonomy" id="172846"/>
    <lineage>
        <taxon>Eukaryota</taxon>
        <taxon>Metazoa</taxon>
        <taxon>Ecdysozoa</taxon>
        <taxon>Arthropoda</taxon>
        <taxon>Chelicerata</taxon>
        <taxon>Arachnida</taxon>
        <taxon>Araneae</taxon>
        <taxon>Araneomorphae</taxon>
        <taxon>Entelegynae</taxon>
        <taxon>Araneoidea</taxon>
        <taxon>Araneidae</taxon>
        <taxon>Caerostris</taxon>
    </lineage>
</organism>
<dbReference type="EMBL" id="BPLR01021685">
    <property type="protein sequence ID" value="GIX92370.1"/>
    <property type="molecule type" value="Genomic_DNA"/>
</dbReference>
<gene>
    <name evidence="1" type="ORF">CEXT_37051</name>
</gene>
<dbReference type="Proteomes" id="UP001054945">
    <property type="component" value="Unassembled WGS sequence"/>
</dbReference>
<comment type="caution">
    <text evidence="1">The sequence shown here is derived from an EMBL/GenBank/DDBJ whole genome shotgun (WGS) entry which is preliminary data.</text>
</comment>